<dbReference type="RefSeq" id="WP_346757552.1">
    <property type="nucleotide sequence ID" value="NZ_JAUJEB010000001.1"/>
</dbReference>
<name>A0ABT8L393_9BACT</name>
<proteinExistence type="predicted"/>
<comment type="caution">
    <text evidence="2">The sequence shown here is derived from an EMBL/GenBank/DDBJ whole genome shotgun (WGS) entry which is preliminary data.</text>
</comment>
<dbReference type="SUPFAM" id="SSF159888">
    <property type="entry name" value="YdhG-like"/>
    <property type="match status" value="1"/>
</dbReference>
<protein>
    <submittedName>
        <fullName evidence="2">DUF1801 domain-containing protein</fullName>
    </submittedName>
</protein>
<organism evidence="2 3">
    <name type="scientific">Agaribacillus aureus</name>
    <dbReference type="NCBI Taxonomy" id="3051825"/>
    <lineage>
        <taxon>Bacteria</taxon>
        <taxon>Pseudomonadati</taxon>
        <taxon>Bacteroidota</taxon>
        <taxon>Cytophagia</taxon>
        <taxon>Cytophagales</taxon>
        <taxon>Splendidivirgaceae</taxon>
        <taxon>Agaribacillus</taxon>
    </lineage>
</organism>
<evidence type="ECO:0000313" key="2">
    <source>
        <dbReference type="EMBL" id="MDN5212230.1"/>
    </source>
</evidence>
<evidence type="ECO:0000313" key="3">
    <source>
        <dbReference type="Proteomes" id="UP001172083"/>
    </source>
</evidence>
<sequence>MKINPEVDKYLEKKNHPMTAEIQKVREIILATDERVEEVIKWSSPTFMYKGNIASFFMNAKKFVSLMFHKGALIQDKNGLLEGDGKEARVARFESMEDIEQKQQALQAVIKEWINMQDNS</sequence>
<dbReference type="InterPro" id="IPR014922">
    <property type="entry name" value="YdhG-like"/>
</dbReference>
<dbReference type="Pfam" id="PF08818">
    <property type="entry name" value="DUF1801"/>
    <property type="match status" value="1"/>
</dbReference>
<dbReference type="EMBL" id="JAUJEB010000001">
    <property type="protein sequence ID" value="MDN5212230.1"/>
    <property type="molecule type" value="Genomic_DNA"/>
</dbReference>
<accession>A0ABT8L393</accession>
<feature type="domain" description="YdhG-like" evidence="1">
    <location>
        <begin position="20"/>
        <end position="114"/>
    </location>
</feature>
<evidence type="ECO:0000259" key="1">
    <source>
        <dbReference type="Pfam" id="PF08818"/>
    </source>
</evidence>
<keyword evidence="3" id="KW-1185">Reference proteome</keyword>
<dbReference type="Proteomes" id="UP001172083">
    <property type="component" value="Unassembled WGS sequence"/>
</dbReference>
<reference evidence="2" key="1">
    <citation type="submission" date="2023-06" db="EMBL/GenBank/DDBJ databases">
        <title>Genomic of Agaribacillus aureum.</title>
        <authorList>
            <person name="Wang G."/>
        </authorList>
    </citation>
    <scope>NUCLEOTIDE SEQUENCE</scope>
    <source>
        <strain evidence="2">BMA12</strain>
    </source>
</reference>
<dbReference type="Gene3D" id="3.90.1150.200">
    <property type="match status" value="1"/>
</dbReference>
<gene>
    <name evidence="2" type="ORF">QQ020_09215</name>
</gene>